<accession>A0A931H3B8</accession>
<sequence>MSVSTAVMGAPALAATAPAGQGERLHALDSLRATAMLLGIVLHGAASLTTIPIPWPVHDVSRSRAFDGMLGAIHGFRMQLFFLLAGFFAHLVWRRMGTRAFLRQRALRIGVPFLAGLFVVMPLVIAVSMWADARTASGFMKSAPANPTLLDFPTGPFWFLEILLVLYAVAMGIAWWGRFAAVEAFLPGLDAAFDALMRTPIKPLLLAIPTFALLWFGPRIPEIDEAGMRLVPRWIAVAYYGLFFAAGWWLHRRVHLMETLDRWLVPYFLLSLGAWLALGLGLRASMLPEYAGHRLAAKALALAGASIYAWSMTFAVTGLFLRVASGHRPWMRYMADASYWWYVVHLPLVIALQAWMFDWPVNGWLKLLLILAIASAALASSYHVLVRYTWIGRILNGPRERPRARIAS</sequence>
<evidence type="ECO:0000313" key="4">
    <source>
        <dbReference type="Proteomes" id="UP000651050"/>
    </source>
</evidence>
<dbReference type="AlphaFoldDB" id="A0A931H3B8"/>
<dbReference type="EMBL" id="JADWYS010000001">
    <property type="protein sequence ID" value="MBG9387762.1"/>
    <property type="molecule type" value="Genomic_DNA"/>
</dbReference>
<feature type="transmembrane region" description="Helical" evidence="1">
    <location>
        <begin position="113"/>
        <end position="131"/>
    </location>
</feature>
<feature type="transmembrane region" description="Helical" evidence="1">
    <location>
        <begin position="200"/>
        <end position="218"/>
    </location>
</feature>
<feature type="transmembrane region" description="Helical" evidence="1">
    <location>
        <begin position="230"/>
        <end position="251"/>
    </location>
</feature>
<evidence type="ECO:0000313" key="3">
    <source>
        <dbReference type="EMBL" id="MBG9387762.1"/>
    </source>
</evidence>
<dbReference type="RefSeq" id="WP_196985660.1">
    <property type="nucleotide sequence ID" value="NZ_JADWYS010000001.1"/>
</dbReference>
<feature type="transmembrane region" description="Helical" evidence="1">
    <location>
        <begin position="337"/>
        <end position="357"/>
    </location>
</feature>
<dbReference type="Proteomes" id="UP000651050">
    <property type="component" value="Unassembled WGS sequence"/>
</dbReference>
<gene>
    <name evidence="3" type="ORF">I5803_07015</name>
</gene>
<name>A0A931H3B8_9BURK</name>
<feature type="domain" description="Acyltransferase 3" evidence="2">
    <location>
        <begin position="26"/>
        <end position="381"/>
    </location>
</feature>
<feature type="transmembrane region" description="Helical" evidence="1">
    <location>
        <begin position="263"/>
        <end position="282"/>
    </location>
</feature>
<dbReference type="PANTHER" id="PTHR36927:SF1">
    <property type="entry name" value="MDO-LIKE PROTEIN"/>
    <property type="match status" value="1"/>
</dbReference>
<dbReference type="InterPro" id="IPR002656">
    <property type="entry name" value="Acyl_transf_3_dom"/>
</dbReference>
<comment type="caution">
    <text evidence="3">The sequence shown here is derived from an EMBL/GenBank/DDBJ whole genome shotgun (WGS) entry which is preliminary data.</text>
</comment>
<feature type="transmembrane region" description="Helical" evidence="1">
    <location>
        <begin position="157"/>
        <end position="179"/>
    </location>
</feature>
<feature type="transmembrane region" description="Helical" evidence="1">
    <location>
        <begin position="75"/>
        <end position="93"/>
    </location>
</feature>
<evidence type="ECO:0000259" key="2">
    <source>
        <dbReference type="Pfam" id="PF01757"/>
    </source>
</evidence>
<keyword evidence="3" id="KW-0808">Transferase</keyword>
<dbReference type="Pfam" id="PF01757">
    <property type="entry name" value="Acyl_transf_3"/>
    <property type="match status" value="1"/>
</dbReference>
<reference evidence="3" key="1">
    <citation type="submission" date="2020-11" db="EMBL/GenBank/DDBJ databases">
        <title>Bacterial whole genome sequence for Caenimonas sp. DR4.4.</title>
        <authorList>
            <person name="Le V."/>
            <person name="Ko S.-R."/>
            <person name="Ahn C.-Y."/>
            <person name="Oh H.-M."/>
        </authorList>
    </citation>
    <scope>NUCLEOTIDE SEQUENCE</scope>
    <source>
        <strain evidence="3">DR4.4</strain>
    </source>
</reference>
<keyword evidence="1" id="KW-0472">Membrane</keyword>
<protein>
    <submittedName>
        <fullName evidence="3">Acyltransferase family protein</fullName>
    </submittedName>
</protein>
<feature type="transmembrane region" description="Helical" evidence="1">
    <location>
        <begin position="33"/>
        <end position="55"/>
    </location>
</feature>
<evidence type="ECO:0000256" key="1">
    <source>
        <dbReference type="SAM" id="Phobius"/>
    </source>
</evidence>
<dbReference type="InterPro" id="IPR050623">
    <property type="entry name" value="Glucan_succinyl_AcylTrfase"/>
</dbReference>
<keyword evidence="1" id="KW-1133">Transmembrane helix</keyword>
<feature type="transmembrane region" description="Helical" evidence="1">
    <location>
        <begin position="302"/>
        <end position="325"/>
    </location>
</feature>
<organism evidence="3 4">
    <name type="scientific">Caenimonas aquaedulcis</name>
    <dbReference type="NCBI Taxonomy" id="2793270"/>
    <lineage>
        <taxon>Bacteria</taxon>
        <taxon>Pseudomonadati</taxon>
        <taxon>Pseudomonadota</taxon>
        <taxon>Betaproteobacteria</taxon>
        <taxon>Burkholderiales</taxon>
        <taxon>Comamonadaceae</taxon>
        <taxon>Caenimonas</taxon>
    </lineage>
</organism>
<keyword evidence="4" id="KW-1185">Reference proteome</keyword>
<dbReference type="GO" id="GO:0016747">
    <property type="term" value="F:acyltransferase activity, transferring groups other than amino-acyl groups"/>
    <property type="evidence" value="ECO:0007669"/>
    <property type="project" value="InterPro"/>
</dbReference>
<feature type="transmembrane region" description="Helical" evidence="1">
    <location>
        <begin position="363"/>
        <end position="385"/>
    </location>
</feature>
<keyword evidence="3" id="KW-0012">Acyltransferase</keyword>
<keyword evidence="1" id="KW-0812">Transmembrane</keyword>
<dbReference type="PANTHER" id="PTHR36927">
    <property type="entry name" value="BLR4337 PROTEIN"/>
    <property type="match status" value="1"/>
</dbReference>
<proteinExistence type="predicted"/>